<gene>
    <name evidence="14" type="ORF">LCGC14_2920700</name>
</gene>
<comment type="caution">
    <text evidence="14">The sequence shown here is derived from an EMBL/GenBank/DDBJ whole genome shotgun (WGS) entry which is preliminary data.</text>
</comment>
<evidence type="ECO:0000259" key="12">
    <source>
        <dbReference type="Pfam" id="PF00549"/>
    </source>
</evidence>
<evidence type="ECO:0000256" key="1">
    <source>
        <dbReference type="ARBA" id="ARBA00004496"/>
    </source>
</evidence>
<dbReference type="InterPro" id="IPR002020">
    <property type="entry name" value="Citrate_synthase"/>
</dbReference>
<evidence type="ECO:0000256" key="9">
    <source>
        <dbReference type="ARBA" id="ARBA00022840"/>
    </source>
</evidence>
<reference evidence="14" key="1">
    <citation type="journal article" date="2015" name="Nature">
        <title>Complex archaea that bridge the gap between prokaryotes and eukaryotes.</title>
        <authorList>
            <person name="Spang A."/>
            <person name="Saw J.H."/>
            <person name="Jorgensen S.L."/>
            <person name="Zaremba-Niedzwiedzka K."/>
            <person name="Martijn J."/>
            <person name="Lind A.E."/>
            <person name="van Eijk R."/>
            <person name="Schleper C."/>
            <person name="Guy L."/>
            <person name="Ettema T.J."/>
        </authorList>
    </citation>
    <scope>NUCLEOTIDE SEQUENCE</scope>
</reference>
<evidence type="ECO:0000313" key="14">
    <source>
        <dbReference type="EMBL" id="KKK70763.1"/>
    </source>
</evidence>
<dbReference type="GO" id="GO:0006633">
    <property type="term" value="P:fatty acid biosynthetic process"/>
    <property type="evidence" value="ECO:0007669"/>
    <property type="project" value="TreeGrafter"/>
</dbReference>
<evidence type="ECO:0000256" key="5">
    <source>
        <dbReference type="ARBA" id="ARBA00022553"/>
    </source>
</evidence>
<dbReference type="AlphaFoldDB" id="A0A0F8XP42"/>
<dbReference type="GO" id="GO:0006085">
    <property type="term" value="P:acetyl-CoA biosynthetic process"/>
    <property type="evidence" value="ECO:0007669"/>
    <property type="project" value="TreeGrafter"/>
</dbReference>
<dbReference type="InterPro" id="IPR005811">
    <property type="entry name" value="SUCC_ACL_C"/>
</dbReference>
<dbReference type="Gene3D" id="3.40.50.261">
    <property type="entry name" value="Succinyl-CoA synthetase domains"/>
    <property type="match status" value="1"/>
</dbReference>
<dbReference type="InterPro" id="IPR036291">
    <property type="entry name" value="NAD(P)-bd_dom_sf"/>
</dbReference>
<evidence type="ECO:0000256" key="10">
    <source>
        <dbReference type="ARBA" id="ARBA00022842"/>
    </source>
</evidence>
<evidence type="ECO:0000256" key="11">
    <source>
        <dbReference type="ARBA" id="ARBA00023098"/>
    </source>
</evidence>
<evidence type="ECO:0000256" key="7">
    <source>
        <dbReference type="ARBA" id="ARBA00022723"/>
    </source>
</evidence>
<dbReference type="InterPro" id="IPR016102">
    <property type="entry name" value="Succinyl-CoA_synth-like"/>
</dbReference>
<keyword evidence="11" id="KW-0443">Lipid metabolism</keyword>
<keyword evidence="6" id="KW-0808">Transferase</keyword>
<dbReference type="Pfam" id="PF02629">
    <property type="entry name" value="CoA_binding"/>
    <property type="match status" value="1"/>
</dbReference>
<keyword evidence="7" id="KW-0479">Metal-binding</keyword>
<dbReference type="EC" id="2.3.3.8" evidence="2"/>
<dbReference type="InterPro" id="IPR005810">
    <property type="entry name" value="CoA_lig_alpha"/>
</dbReference>
<proteinExistence type="predicted"/>
<sequence>MKDYTLFDENTQAIIFGYQQRAIQTMLDFDYVCKRETPSIAAIVNPTRGGYHKCFWGSEEIILPIYTTIEETSENHPQADVMINFASFRSAYPVTKEALENDNIRTIAIIAEGIPERYTKQLIAIAKEKGKWIIGPATVGGIKGGTFKIGNTGGALDNIIASRLHRPGSVAFVSRSGGLLNELNNIISRNTDGVYEGIAIGGDLYPGSTFIDHIMRYEKDPDVAMIVLLGELGGKDEYKLVDALKKGKITKPLVAWCIGTCSQMFPANIQFGHAGARAREDLETADEKNKALKEVGALKAELVVM</sequence>
<comment type="subcellular location">
    <subcellularLocation>
        <location evidence="1">Cytoplasm</location>
    </subcellularLocation>
</comment>
<dbReference type="Gene3D" id="3.40.50.720">
    <property type="entry name" value="NAD(P)-binding Rossmann-like Domain"/>
    <property type="match status" value="1"/>
</dbReference>
<evidence type="ECO:0000256" key="8">
    <source>
        <dbReference type="ARBA" id="ARBA00022741"/>
    </source>
</evidence>
<feature type="domain" description="ATP-citrate synthase/succinyl-CoA ligase C-terminal" evidence="12">
    <location>
        <begin position="173"/>
        <end position="297"/>
    </location>
</feature>
<name>A0A0F8XP42_9ZZZZ</name>
<dbReference type="SUPFAM" id="SSF51735">
    <property type="entry name" value="NAD(P)-binding Rossmann-fold domains"/>
    <property type="match status" value="1"/>
</dbReference>
<keyword evidence="4" id="KW-0444">Lipid biosynthesis</keyword>
<dbReference type="InterPro" id="IPR003781">
    <property type="entry name" value="CoA-bd"/>
</dbReference>
<dbReference type="GO" id="GO:0046872">
    <property type="term" value="F:metal ion binding"/>
    <property type="evidence" value="ECO:0007669"/>
    <property type="project" value="UniProtKB-KW"/>
</dbReference>
<dbReference type="PANTHER" id="PTHR23118:SF42">
    <property type="entry name" value="ATP-CITRATE SYNTHASE"/>
    <property type="match status" value="1"/>
</dbReference>
<dbReference type="EMBL" id="LAZR01058034">
    <property type="protein sequence ID" value="KKK70763.1"/>
    <property type="molecule type" value="Genomic_DNA"/>
</dbReference>
<keyword evidence="3" id="KW-0963">Cytoplasm</keyword>
<dbReference type="PIRSF" id="PIRSF001553">
    <property type="entry name" value="SucCS_alpha"/>
    <property type="match status" value="1"/>
</dbReference>
<organism evidence="14">
    <name type="scientific">marine sediment metagenome</name>
    <dbReference type="NCBI Taxonomy" id="412755"/>
    <lineage>
        <taxon>unclassified sequences</taxon>
        <taxon>metagenomes</taxon>
        <taxon>ecological metagenomes</taxon>
    </lineage>
</organism>
<dbReference type="SUPFAM" id="SSF52210">
    <property type="entry name" value="Succinyl-CoA synthetase domains"/>
    <property type="match status" value="1"/>
</dbReference>
<keyword evidence="5" id="KW-0597">Phosphoprotein</keyword>
<dbReference type="GO" id="GO:0005829">
    <property type="term" value="C:cytosol"/>
    <property type="evidence" value="ECO:0007669"/>
    <property type="project" value="TreeGrafter"/>
</dbReference>
<accession>A0A0F8XP42</accession>
<keyword evidence="9" id="KW-0067">ATP-binding</keyword>
<dbReference type="FunFam" id="3.40.50.261:FF:000003">
    <property type="entry name" value="ATP-citrate synthase subunit"/>
    <property type="match status" value="1"/>
</dbReference>
<dbReference type="PANTHER" id="PTHR23118">
    <property type="entry name" value="ATP-CITRATE SYNTHASE"/>
    <property type="match status" value="1"/>
</dbReference>
<evidence type="ECO:0000256" key="4">
    <source>
        <dbReference type="ARBA" id="ARBA00022516"/>
    </source>
</evidence>
<dbReference type="PRINTS" id="PR01798">
    <property type="entry name" value="SCOASYNTHASE"/>
</dbReference>
<protein>
    <recommendedName>
        <fullName evidence="2">ATP citrate synthase</fullName>
        <ecNumber evidence="2">2.3.3.8</ecNumber>
    </recommendedName>
</protein>
<dbReference type="GO" id="GO:0003878">
    <property type="term" value="F:ATP citrate synthase activity"/>
    <property type="evidence" value="ECO:0007669"/>
    <property type="project" value="UniProtKB-EC"/>
</dbReference>
<evidence type="ECO:0000256" key="2">
    <source>
        <dbReference type="ARBA" id="ARBA00012639"/>
    </source>
</evidence>
<evidence type="ECO:0000256" key="6">
    <source>
        <dbReference type="ARBA" id="ARBA00022679"/>
    </source>
</evidence>
<keyword evidence="8" id="KW-0547">Nucleotide-binding</keyword>
<evidence type="ECO:0000259" key="13">
    <source>
        <dbReference type="Pfam" id="PF02629"/>
    </source>
</evidence>
<evidence type="ECO:0000256" key="3">
    <source>
        <dbReference type="ARBA" id="ARBA00022490"/>
    </source>
</evidence>
<dbReference type="GO" id="GO:0005524">
    <property type="term" value="F:ATP binding"/>
    <property type="evidence" value="ECO:0007669"/>
    <property type="project" value="UniProtKB-KW"/>
</dbReference>
<feature type="domain" description="CoA-binding" evidence="13">
    <location>
        <begin position="8"/>
        <end position="113"/>
    </location>
</feature>
<dbReference type="Pfam" id="PF00549">
    <property type="entry name" value="Ligase_CoA"/>
    <property type="match status" value="1"/>
</dbReference>
<keyword evidence="10" id="KW-0460">Magnesium</keyword>